<accession>A0A4Y2FL68</accession>
<evidence type="ECO:0000313" key="2">
    <source>
        <dbReference type="Proteomes" id="UP000499080"/>
    </source>
</evidence>
<name>A0A4Y2FL68_ARAVE</name>
<comment type="caution">
    <text evidence="1">The sequence shown here is derived from an EMBL/GenBank/DDBJ whole genome shotgun (WGS) entry which is preliminary data.</text>
</comment>
<sequence>MGKGTVRIKTLLAKERQPRQVESEWIEHAVECHILPNQNEASLSLTKERVSNLIGKKGDLRNLVFLTCQGERKRAYFRPSGEDFAGQLRPHNKETDFLSEMKTGKEICGSFLRQSA</sequence>
<organism evidence="1 2">
    <name type="scientific">Araneus ventricosus</name>
    <name type="common">Orbweaver spider</name>
    <name type="synonym">Epeira ventricosa</name>
    <dbReference type="NCBI Taxonomy" id="182803"/>
    <lineage>
        <taxon>Eukaryota</taxon>
        <taxon>Metazoa</taxon>
        <taxon>Ecdysozoa</taxon>
        <taxon>Arthropoda</taxon>
        <taxon>Chelicerata</taxon>
        <taxon>Arachnida</taxon>
        <taxon>Araneae</taxon>
        <taxon>Araneomorphae</taxon>
        <taxon>Entelegynae</taxon>
        <taxon>Araneoidea</taxon>
        <taxon>Araneidae</taxon>
        <taxon>Araneus</taxon>
    </lineage>
</organism>
<evidence type="ECO:0000313" key="1">
    <source>
        <dbReference type="EMBL" id="GBM41903.1"/>
    </source>
</evidence>
<dbReference type="Proteomes" id="UP000499080">
    <property type="component" value="Unassembled WGS sequence"/>
</dbReference>
<dbReference type="EMBL" id="BGPR01250958">
    <property type="protein sequence ID" value="GBM41903.1"/>
    <property type="molecule type" value="Genomic_DNA"/>
</dbReference>
<dbReference type="AlphaFoldDB" id="A0A4Y2FL68"/>
<reference evidence="1 2" key="1">
    <citation type="journal article" date="2019" name="Sci. Rep.">
        <title>Orb-weaving spider Araneus ventricosus genome elucidates the spidroin gene catalogue.</title>
        <authorList>
            <person name="Kono N."/>
            <person name="Nakamura H."/>
            <person name="Ohtoshi R."/>
            <person name="Moran D.A.P."/>
            <person name="Shinohara A."/>
            <person name="Yoshida Y."/>
            <person name="Fujiwara M."/>
            <person name="Mori M."/>
            <person name="Tomita M."/>
            <person name="Arakawa K."/>
        </authorList>
    </citation>
    <scope>NUCLEOTIDE SEQUENCE [LARGE SCALE GENOMIC DNA]</scope>
</reference>
<keyword evidence="2" id="KW-1185">Reference proteome</keyword>
<protein>
    <submittedName>
        <fullName evidence="1">Uncharacterized protein</fullName>
    </submittedName>
</protein>
<proteinExistence type="predicted"/>
<gene>
    <name evidence="1" type="ORF">AVEN_253080_1</name>
</gene>